<organism evidence="1">
    <name type="scientific">Streptomyces sp. R08</name>
    <dbReference type="NCBI Taxonomy" id="3238624"/>
    <lineage>
        <taxon>Bacteria</taxon>
        <taxon>Bacillati</taxon>
        <taxon>Actinomycetota</taxon>
        <taxon>Actinomycetes</taxon>
        <taxon>Kitasatosporales</taxon>
        <taxon>Streptomycetaceae</taxon>
        <taxon>Streptomyces</taxon>
    </lineage>
</organism>
<dbReference type="EMBL" id="CP163431">
    <property type="protein sequence ID" value="XDQ03167.1"/>
    <property type="molecule type" value="Genomic_DNA"/>
</dbReference>
<sequence length="313" mass="34759">MVTSTHEATHRLFQEHPEALTLVFESLGIPPPAKSDFGSITPDATEIRPMERRVDTVLKFEPAMGESFLLAIESQTKKDPDKAKSWAYYVAHLSAKYDMPVLLVAVCRDRPTATWAAGPFECAVGPWTTQVTRPFVLGPGTVPVITDESTVTRQPALAVLSAIIHSDDRRAPAILETMVRGLLSFAPDTTAYWFEVMEVGLENTPAKEKWRELMSNVITHFPGHGTIYEERYLEGKTEGKNEGRAEDRASLILRVLEKHGIDVPDDIRERITSCSDLDTLTLWFDRSLTASAAEDLFVESPEAPQPQAGPDQI</sequence>
<protein>
    <recommendedName>
        <fullName evidence="2">Transposase (putative) YhgA-like domain-containing protein</fullName>
    </recommendedName>
</protein>
<accession>A0AB39MA83</accession>
<evidence type="ECO:0000313" key="1">
    <source>
        <dbReference type="EMBL" id="XDQ03167.1"/>
    </source>
</evidence>
<gene>
    <name evidence="1" type="ORF">AB5J58_24780</name>
</gene>
<name>A0AB39MA83_9ACTN</name>
<dbReference type="PANTHER" id="PTHR34613">
    <property type="entry name" value="SLL0800 PROTEIN"/>
    <property type="match status" value="1"/>
</dbReference>
<reference evidence="1" key="1">
    <citation type="submission" date="2024-07" db="EMBL/GenBank/DDBJ databases">
        <authorList>
            <person name="Yu S.T."/>
        </authorList>
    </citation>
    <scope>NUCLEOTIDE SEQUENCE</scope>
    <source>
        <strain evidence="1">R08</strain>
    </source>
</reference>
<dbReference type="AlphaFoldDB" id="A0AB39MA83"/>
<dbReference type="PANTHER" id="PTHR34613:SF1">
    <property type="entry name" value="SLL6017 PROTEIN"/>
    <property type="match status" value="1"/>
</dbReference>
<evidence type="ECO:0008006" key="2">
    <source>
        <dbReference type="Google" id="ProtNLM"/>
    </source>
</evidence>
<dbReference type="RefSeq" id="WP_369189128.1">
    <property type="nucleotide sequence ID" value="NZ_CP163431.1"/>
</dbReference>
<proteinExistence type="predicted"/>